<dbReference type="InterPro" id="IPR005135">
    <property type="entry name" value="Endo/exonuclease/phosphatase"/>
</dbReference>
<feature type="transmembrane region" description="Helical" evidence="1">
    <location>
        <begin position="563"/>
        <end position="583"/>
    </location>
</feature>
<dbReference type="AlphaFoldDB" id="A0A1Q9E8S1"/>
<dbReference type="Pfam" id="PF03372">
    <property type="entry name" value="Exo_endo_phos"/>
    <property type="match status" value="1"/>
</dbReference>
<reference evidence="3 4" key="1">
    <citation type="submission" date="2016-02" db="EMBL/GenBank/DDBJ databases">
        <title>Genome analysis of coral dinoflagellate symbionts highlights evolutionary adaptations to a symbiotic lifestyle.</title>
        <authorList>
            <person name="Aranda M."/>
            <person name="Li Y."/>
            <person name="Liew Y.J."/>
            <person name="Baumgarten S."/>
            <person name="Simakov O."/>
            <person name="Wilson M."/>
            <person name="Piel J."/>
            <person name="Ashoor H."/>
            <person name="Bougouffa S."/>
            <person name="Bajic V.B."/>
            <person name="Ryu T."/>
            <person name="Ravasi T."/>
            <person name="Bayer T."/>
            <person name="Micklem G."/>
            <person name="Kim H."/>
            <person name="Bhak J."/>
            <person name="Lajeunesse T.C."/>
            <person name="Voolstra C.R."/>
        </authorList>
    </citation>
    <scope>NUCLEOTIDE SEQUENCE [LARGE SCALE GENOMIC DNA]</scope>
    <source>
        <strain evidence="3 4">CCMP2467</strain>
    </source>
</reference>
<comment type="caution">
    <text evidence="3">The sequence shown here is derived from an EMBL/GenBank/DDBJ whole genome shotgun (WGS) entry which is preliminary data.</text>
</comment>
<evidence type="ECO:0000313" key="3">
    <source>
        <dbReference type="EMBL" id="OLQ03811.1"/>
    </source>
</evidence>
<dbReference type="GO" id="GO:0003824">
    <property type="term" value="F:catalytic activity"/>
    <property type="evidence" value="ECO:0007669"/>
    <property type="project" value="InterPro"/>
</dbReference>
<keyword evidence="1" id="KW-0812">Transmembrane</keyword>
<keyword evidence="4" id="KW-1185">Reference proteome</keyword>
<feature type="transmembrane region" description="Helical" evidence="1">
    <location>
        <begin position="532"/>
        <end position="557"/>
    </location>
</feature>
<organism evidence="3 4">
    <name type="scientific">Symbiodinium microadriaticum</name>
    <name type="common">Dinoflagellate</name>
    <name type="synonym">Zooxanthella microadriatica</name>
    <dbReference type="NCBI Taxonomy" id="2951"/>
    <lineage>
        <taxon>Eukaryota</taxon>
        <taxon>Sar</taxon>
        <taxon>Alveolata</taxon>
        <taxon>Dinophyceae</taxon>
        <taxon>Suessiales</taxon>
        <taxon>Symbiodiniaceae</taxon>
        <taxon>Symbiodinium</taxon>
    </lineage>
</organism>
<feature type="domain" description="Endonuclease/exonuclease/phosphatase" evidence="2">
    <location>
        <begin position="205"/>
        <end position="438"/>
    </location>
</feature>
<evidence type="ECO:0000313" key="4">
    <source>
        <dbReference type="Proteomes" id="UP000186817"/>
    </source>
</evidence>
<keyword evidence="1" id="KW-1133">Transmembrane helix</keyword>
<dbReference type="OrthoDB" id="408424at2759"/>
<keyword evidence="1" id="KW-0472">Membrane</keyword>
<dbReference type="Proteomes" id="UP000186817">
    <property type="component" value="Unassembled WGS sequence"/>
</dbReference>
<evidence type="ECO:0000256" key="1">
    <source>
        <dbReference type="SAM" id="Phobius"/>
    </source>
</evidence>
<evidence type="ECO:0000259" key="2">
    <source>
        <dbReference type="Pfam" id="PF03372"/>
    </source>
</evidence>
<feature type="transmembrane region" description="Helical" evidence="1">
    <location>
        <begin position="508"/>
        <end position="525"/>
    </location>
</feature>
<dbReference type="SUPFAM" id="SSF56219">
    <property type="entry name" value="DNase I-like"/>
    <property type="match status" value="1"/>
</dbReference>
<sequence length="584" mass="63724">MKEVFVAFSSCDAWLVIFSAALCFLGLALTFCGHLLYRRAFRIFVGVLAFAAQAAIGSSWLRASSGAQVGKKIVISCCCVLWALAARSAAPKLKQFVDLILEALLGTVLGYCTRVIPLKAPGEAFAEASVPMLRGLARGLAELPSCAEKPDFHLARASWCGEQKEPMACSKDVDSPNPIWDCHLQAEVSSDWQNQNAQGQATRFVTWNLYVFTLAGRIHPVVDELLRMQPEIAAIPEMWHEKGAILDVLNQRSGNVWAFATGGATEQFNDADILFRTDKWEHIASDLVPFSAGRAINWAALRRKSDGYALIASGTHPLCCQGDYVITEAVDFVTKTLSQVQNRHPYPIVLMGDLNTGYFQPSQQLLRQGQVEAFGRHWQIPMTFTDAWAELHPGNPDPSTINDDPVRLDYVYFQKTPFSVGQSIVQSQIWPRAAGSDHRAVSGDVVLNRRPRRAALKFWSAALLVSAELRYGKSAKFGKGIVLVAVLIDLIRDPITQTLGPDYAGWDGYAFLTIGIPVALLLACHSNGCTKLFLVINSALLGAILATDAVAAIAVCLDANEPLIGAPSVLLLALLGTLVQWMLE</sequence>
<dbReference type="Gene3D" id="3.60.10.10">
    <property type="entry name" value="Endonuclease/exonuclease/phosphatase"/>
    <property type="match status" value="1"/>
</dbReference>
<feature type="transmembrane region" description="Helical" evidence="1">
    <location>
        <begin position="13"/>
        <end position="36"/>
    </location>
</feature>
<name>A0A1Q9E8S1_SYMMI</name>
<accession>A0A1Q9E8S1</accession>
<protein>
    <recommendedName>
        <fullName evidence="2">Endonuclease/exonuclease/phosphatase domain-containing protein</fullName>
    </recommendedName>
</protein>
<dbReference type="InterPro" id="IPR036691">
    <property type="entry name" value="Endo/exonu/phosph_ase_sf"/>
</dbReference>
<dbReference type="EMBL" id="LSRX01000226">
    <property type="protein sequence ID" value="OLQ03811.1"/>
    <property type="molecule type" value="Genomic_DNA"/>
</dbReference>
<gene>
    <name evidence="3" type="ORF">AK812_SmicGene13197</name>
</gene>
<feature type="transmembrane region" description="Helical" evidence="1">
    <location>
        <begin position="43"/>
        <end position="61"/>
    </location>
</feature>
<proteinExistence type="predicted"/>